<keyword evidence="2" id="KW-0378">Hydrolase</keyword>
<dbReference type="STRING" id="89784.SAMN04489725_10426"/>
<proteinExistence type="inferred from homology"/>
<evidence type="ECO:0000313" key="2">
    <source>
        <dbReference type="EMBL" id="SDW29925.1"/>
    </source>
</evidence>
<keyword evidence="3" id="KW-1185">Reference proteome</keyword>
<dbReference type="PANTHER" id="PTHR34039:SF1">
    <property type="entry name" value="UPF0102 PROTEIN YRAN"/>
    <property type="match status" value="1"/>
</dbReference>
<keyword evidence="2" id="KW-0255">Endonuclease</keyword>
<dbReference type="CDD" id="cd20736">
    <property type="entry name" value="PoNe_Nuclease"/>
    <property type="match status" value="1"/>
</dbReference>
<accession>A0A1H2SEC9</accession>
<gene>
    <name evidence="2" type="ORF">SAMN04489725_10426</name>
</gene>
<protein>
    <submittedName>
        <fullName evidence="2">Putative endonuclease</fullName>
    </submittedName>
</protein>
<organism evidence="2 3">
    <name type="scientific">Alicyclobacillus hesperidum</name>
    <dbReference type="NCBI Taxonomy" id="89784"/>
    <lineage>
        <taxon>Bacteria</taxon>
        <taxon>Bacillati</taxon>
        <taxon>Bacillota</taxon>
        <taxon>Bacilli</taxon>
        <taxon>Bacillales</taxon>
        <taxon>Alicyclobacillaceae</taxon>
        <taxon>Alicyclobacillus</taxon>
    </lineage>
</organism>
<dbReference type="Proteomes" id="UP000182589">
    <property type="component" value="Unassembled WGS sequence"/>
</dbReference>
<dbReference type="InterPro" id="IPR011856">
    <property type="entry name" value="tRNA_endonuc-like_dom_sf"/>
</dbReference>
<dbReference type="RefSeq" id="WP_074692206.1">
    <property type="nucleotide sequence ID" value="NZ_FNOJ01000004.1"/>
</dbReference>
<dbReference type="GO" id="GO:0004519">
    <property type="term" value="F:endonuclease activity"/>
    <property type="evidence" value="ECO:0007669"/>
    <property type="project" value="UniProtKB-KW"/>
</dbReference>
<name>A0A1H2SEC9_9BACL</name>
<keyword evidence="2" id="KW-0540">Nuclease</keyword>
<dbReference type="EMBL" id="FNOJ01000004">
    <property type="protein sequence ID" value="SDW29925.1"/>
    <property type="molecule type" value="Genomic_DNA"/>
</dbReference>
<dbReference type="AlphaFoldDB" id="A0A1H2SEC9"/>
<dbReference type="Pfam" id="PF02021">
    <property type="entry name" value="UPF0102"/>
    <property type="match status" value="1"/>
</dbReference>
<sequence>MFTDLKNSSNSIAIGKFGEKFVENYLIRCLGWEVIDRNVRSPYGEIDIVAKTGTTFVFVEVKTRRSDRFGAPLEALCNAQLIRLVHQAEGYAARLSRDIAQHVCLDVVGLRIHRNVVVDIQHVRIYPD</sequence>
<dbReference type="GO" id="GO:0003676">
    <property type="term" value="F:nucleic acid binding"/>
    <property type="evidence" value="ECO:0007669"/>
    <property type="project" value="InterPro"/>
</dbReference>
<evidence type="ECO:0000313" key="3">
    <source>
        <dbReference type="Proteomes" id="UP000182589"/>
    </source>
</evidence>
<dbReference type="Gene3D" id="3.40.1350.10">
    <property type="match status" value="1"/>
</dbReference>
<comment type="similarity">
    <text evidence="1">Belongs to the UPF0102 family.</text>
</comment>
<dbReference type="InterPro" id="IPR003509">
    <property type="entry name" value="UPF0102_YraN-like"/>
</dbReference>
<dbReference type="InterPro" id="IPR011335">
    <property type="entry name" value="Restrct_endonuc-II-like"/>
</dbReference>
<reference evidence="3" key="1">
    <citation type="submission" date="2016-10" db="EMBL/GenBank/DDBJ databases">
        <authorList>
            <person name="Varghese N."/>
        </authorList>
    </citation>
    <scope>NUCLEOTIDE SEQUENCE [LARGE SCALE GENOMIC DNA]</scope>
    <source>
        <strain evidence="3">DSM 12489</strain>
    </source>
</reference>
<dbReference type="SUPFAM" id="SSF52980">
    <property type="entry name" value="Restriction endonuclease-like"/>
    <property type="match status" value="1"/>
</dbReference>
<evidence type="ECO:0000256" key="1">
    <source>
        <dbReference type="ARBA" id="ARBA00006738"/>
    </source>
</evidence>
<dbReference type="PANTHER" id="PTHR34039">
    <property type="entry name" value="UPF0102 PROTEIN YRAN"/>
    <property type="match status" value="1"/>
</dbReference>